<reference evidence="3 4" key="1">
    <citation type="submission" date="2016-04" db="EMBL/GenBank/DDBJ databases">
        <title>A degradative enzymes factory behind the ericoid mycorrhizal symbiosis.</title>
        <authorList>
            <consortium name="DOE Joint Genome Institute"/>
            <person name="Martino E."/>
            <person name="Morin E."/>
            <person name="Grelet G."/>
            <person name="Kuo A."/>
            <person name="Kohler A."/>
            <person name="Daghino S."/>
            <person name="Barry K."/>
            <person name="Choi C."/>
            <person name="Cichocki N."/>
            <person name="Clum A."/>
            <person name="Copeland A."/>
            <person name="Hainaut M."/>
            <person name="Haridas S."/>
            <person name="Labutti K."/>
            <person name="Lindquist E."/>
            <person name="Lipzen A."/>
            <person name="Khouja H.-R."/>
            <person name="Murat C."/>
            <person name="Ohm R."/>
            <person name="Olson A."/>
            <person name="Spatafora J."/>
            <person name="Veneault-Fourrey C."/>
            <person name="Henrissat B."/>
            <person name="Grigoriev I."/>
            <person name="Martin F."/>
            <person name="Perotto S."/>
        </authorList>
    </citation>
    <scope>NUCLEOTIDE SEQUENCE [LARGE SCALE GENOMIC DNA]</scope>
    <source>
        <strain evidence="3 4">F</strain>
    </source>
</reference>
<dbReference type="Proteomes" id="UP000235786">
    <property type="component" value="Unassembled WGS sequence"/>
</dbReference>
<evidence type="ECO:0000259" key="2">
    <source>
        <dbReference type="Pfam" id="PF08881"/>
    </source>
</evidence>
<feature type="domain" description="Cyanovirin-N" evidence="2">
    <location>
        <begin position="47"/>
        <end position="134"/>
    </location>
</feature>
<dbReference type="OrthoDB" id="3557888at2759"/>
<dbReference type="InterPro" id="IPR036673">
    <property type="entry name" value="Cyanovirin-N_sf"/>
</dbReference>
<protein>
    <recommendedName>
        <fullName evidence="2">Cyanovirin-N domain-containing protein</fullName>
    </recommendedName>
</protein>
<dbReference type="EMBL" id="KZ613942">
    <property type="protein sequence ID" value="PMD43541.1"/>
    <property type="molecule type" value="Genomic_DNA"/>
</dbReference>
<dbReference type="AlphaFoldDB" id="A0A2J6RYE7"/>
<accession>A0A2J6RYE7</accession>
<sequence>MHFSHSFQYALLSTLLASISAHPTLTKVLRRFTFDTSLSLTGTDGVCAQFGLTNGNLFSALCVGMGPMGKTLVSSVNLDHCIVNQGGNLGFLAHGNFSSSCAACTLDDSLNLTCNCRTGVPNAWIESTINIDGTTSDNGSGAFVMEAGELACRAPEPGPNDCTCGEHHGG</sequence>
<dbReference type="SUPFAM" id="SSF51322">
    <property type="entry name" value="Cyanovirin-N"/>
    <property type="match status" value="1"/>
</dbReference>
<evidence type="ECO:0000313" key="3">
    <source>
        <dbReference type="EMBL" id="PMD43541.1"/>
    </source>
</evidence>
<feature type="chain" id="PRO_5014362506" description="Cyanovirin-N domain-containing protein" evidence="1">
    <location>
        <begin position="22"/>
        <end position="170"/>
    </location>
</feature>
<dbReference type="Pfam" id="PF08881">
    <property type="entry name" value="CVNH"/>
    <property type="match status" value="1"/>
</dbReference>
<dbReference type="InterPro" id="IPR011058">
    <property type="entry name" value="Cyanovirin-N"/>
</dbReference>
<proteinExistence type="predicted"/>
<dbReference type="Gene3D" id="2.30.60.10">
    <property type="entry name" value="Cyanovirin-N"/>
    <property type="match status" value="1"/>
</dbReference>
<gene>
    <name evidence="3" type="ORF">L207DRAFT_631624</name>
</gene>
<organism evidence="3 4">
    <name type="scientific">Hyaloscypha variabilis (strain UAMH 11265 / GT02V1 / F)</name>
    <name type="common">Meliniomyces variabilis</name>
    <dbReference type="NCBI Taxonomy" id="1149755"/>
    <lineage>
        <taxon>Eukaryota</taxon>
        <taxon>Fungi</taxon>
        <taxon>Dikarya</taxon>
        <taxon>Ascomycota</taxon>
        <taxon>Pezizomycotina</taxon>
        <taxon>Leotiomycetes</taxon>
        <taxon>Helotiales</taxon>
        <taxon>Hyaloscyphaceae</taxon>
        <taxon>Hyaloscypha</taxon>
        <taxon>Hyaloscypha variabilis</taxon>
    </lineage>
</organism>
<feature type="signal peptide" evidence="1">
    <location>
        <begin position="1"/>
        <end position="21"/>
    </location>
</feature>
<evidence type="ECO:0000256" key="1">
    <source>
        <dbReference type="SAM" id="SignalP"/>
    </source>
</evidence>
<keyword evidence="1" id="KW-0732">Signal</keyword>
<evidence type="ECO:0000313" key="4">
    <source>
        <dbReference type="Proteomes" id="UP000235786"/>
    </source>
</evidence>
<name>A0A2J6RYE7_HYAVF</name>
<keyword evidence="4" id="KW-1185">Reference proteome</keyword>